<gene>
    <name evidence="1" type="ORF">EVAR_49967_1</name>
</gene>
<sequence length="175" mass="20080">MFYASFNRLTEPEAYSPTTFLFDIVGDLTLSLPRWPNANRGLLRLRTAVVEAMAAYETNELSRTRSVWYLPNKSKTSRSIRPRSESVPLLTDSRATHLTTDPPTFSFTSLASLKKFEALQKRVLAQTFPIVCANLSIGHGQKRSTARRYVYIIKYLNDCVIRCNLRKYNLIRLIV</sequence>
<dbReference type="AlphaFoldDB" id="A0A4C1YM45"/>
<dbReference type="Proteomes" id="UP000299102">
    <property type="component" value="Unassembled WGS sequence"/>
</dbReference>
<protein>
    <submittedName>
        <fullName evidence="1">Uncharacterized protein</fullName>
    </submittedName>
</protein>
<organism evidence="1 2">
    <name type="scientific">Eumeta variegata</name>
    <name type="common">Bagworm moth</name>
    <name type="synonym">Eumeta japonica</name>
    <dbReference type="NCBI Taxonomy" id="151549"/>
    <lineage>
        <taxon>Eukaryota</taxon>
        <taxon>Metazoa</taxon>
        <taxon>Ecdysozoa</taxon>
        <taxon>Arthropoda</taxon>
        <taxon>Hexapoda</taxon>
        <taxon>Insecta</taxon>
        <taxon>Pterygota</taxon>
        <taxon>Neoptera</taxon>
        <taxon>Endopterygota</taxon>
        <taxon>Lepidoptera</taxon>
        <taxon>Glossata</taxon>
        <taxon>Ditrysia</taxon>
        <taxon>Tineoidea</taxon>
        <taxon>Psychidae</taxon>
        <taxon>Oiketicinae</taxon>
        <taxon>Eumeta</taxon>
    </lineage>
</organism>
<comment type="caution">
    <text evidence="1">The sequence shown here is derived from an EMBL/GenBank/DDBJ whole genome shotgun (WGS) entry which is preliminary data.</text>
</comment>
<name>A0A4C1YM45_EUMVA</name>
<proteinExistence type="predicted"/>
<reference evidence="1 2" key="1">
    <citation type="journal article" date="2019" name="Commun. Biol.">
        <title>The bagworm genome reveals a unique fibroin gene that provides high tensile strength.</title>
        <authorList>
            <person name="Kono N."/>
            <person name="Nakamura H."/>
            <person name="Ohtoshi R."/>
            <person name="Tomita M."/>
            <person name="Numata K."/>
            <person name="Arakawa K."/>
        </authorList>
    </citation>
    <scope>NUCLEOTIDE SEQUENCE [LARGE SCALE GENOMIC DNA]</scope>
</reference>
<dbReference type="EMBL" id="BGZK01001279">
    <property type="protein sequence ID" value="GBP76170.1"/>
    <property type="molecule type" value="Genomic_DNA"/>
</dbReference>
<evidence type="ECO:0000313" key="2">
    <source>
        <dbReference type="Proteomes" id="UP000299102"/>
    </source>
</evidence>
<evidence type="ECO:0000313" key="1">
    <source>
        <dbReference type="EMBL" id="GBP76170.1"/>
    </source>
</evidence>
<accession>A0A4C1YM45</accession>
<keyword evidence="2" id="KW-1185">Reference proteome</keyword>